<keyword evidence="3" id="KW-1185">Reference proteome</keyword>
<reference evidence="3" key="1">
    <citation type="journal article" date="2017" name="Nat. Microbiol.">
        <title>Global analysis of biosynthetic gene clusters reveals vast potential of secondary metabolite production in Penicillium species.</title>
        <authorList>
            <person name="Nielsen J.C."/>
            <person name="Grijseels S."/>
            <person name="Prigent S."/>
            <person name="Ji B."/>
            <person name="Dainat J."/>
            <person name="Nielsen K.F."/>
            <person name="Frisvad J.C."/>
            <person name="Workman M."/>
            <person name="Nielsen J."/>
        </authorList>
    </citation>
    <scope>NUCLEOTIDE SEQUENCE [LARGE SCALE GENOMIC DNA]</scope>
    <source>
        <strain evidence="3">IBT 31321</strain>
    </source>
</reference>
<proteinExistence type="predicted"/>
<name>A0A1V6U6W8_9EURO</name>
<dbReference type="InterPro" id="IPR041577">
    <property type="entry name" value="RT_RNaseH_2"/>
</dbReference>
<feature type="domain" description="Reverse transcriptase/retrotransposon-derived protein RNase H-like" evidence="1">
    <location>
        <begin position="23"/>
        <end position="77"/>
    </location>
</feature>
<evidence type="ECO:0000259" key="1">
    <source>
        <dbReference type="Pfam" id="PF17919"/>
    </source>
</evidence>
<accession>A0A1V6U6W8</accession>
<sequence length="77" mass="9097">MSSKKKAEKMISELTVERDEAITYRDLAERVLGAVLTQYYEEDDFWHPAAYYSKTMQPIELNYEIHDKELLVIVRAL</sequence>
<comment type="caution">
    <text evidence="2">The sequence shown here is derived from an EMBL/GenBank/DDBJ whole genome shotgun (WGS) entry which is preliminary data.</text>
</comment>
<dbReference type="EMBL" id="MDDG01000026">
    <property type="protein sequence ID" value="OQE34228.1"/>
    <property type="molecule type" value="Genomic_DNA"/>
</dbReference>
<dbReference type="Pfam" id="PF17919">
    <property type="entry name" value="RT_RNaseH_2"/>
    <property type="match status" value="1"/>
</dbReference>
<dbReference type="InterPro" id="IPR043502">
    <property type="entry name" value="DNA/RNA_pol_sf"/>
</dbReference>
<dbReference type="AlphaFoldDB" id="A0A1V6U6W8"/>
<gene>
    <name evidence="2" type="ORF">PENCOP_c026G04824</name>
</gene>
<evidence type="ECO:0000313" key="3">
    <source>
        <dbReference type="Proteomes" id="UP000191500"/>
    </source>
</evidence>
<protein>
    <recommendedName>
        <fullName evidence="1">Reverse transcriptase/retrotransposon-derived protein RNase H-like domain-containing protein</fullName>
    </recommendedName>
</protein>
<evidence type="ECO:0000313" key="2">
    <source>
        <dbReference type="EMBL" id="OQE34228.1"/>
    </source>
</evidence>
<organism evidence="2 3">
    <name type="scientific">Penicillium coprophilum</name>
    <dbReference type="NCBI Taxonomy" id="36646"/>
    <lineage>
        <taxon>Eukaryota</taxon>
        <taxon>Fungi</taxon>
        <taxon>Dikarya</taxon>
        <taxon>Ascomycota</taxon>
        <taxon>Pezizomycotina</taxon>
        <taxon>Eurotiomycetes</taxon>
        <taxon>Eurotiomycetidae</taxon>
        <taxon>Eurotiales</taxon>
        <taxon>Aspergillaceae</taxon>
        <taxon>Penicillium</taxon>
    </lineage>
</organism>
<dbReference type="Proteomes" id="UP000191500">
    <property type="component" value="Unassembled WGS sequence"/>
</dbReference>
<dbReference type="SUPFAM" id="SSF56672">
    <property type="entry name" value="DNA/RNA polymerases"/>
    <property type="match status" value="1"/>
</dbReference>